<keyword evidence="3" id="KW-0201">Cytochrome c-type biogenesis</keyword>
<proteinExistence type="predicted"/>
<name>A0A6J7TUY4_9ZZZZ</name>
<keyword evidence="2 6" id="KW-0812">Transmembrane</keyword>
<keyword evidence="5 6" id="KW-0472">Membrane</keyword>
<evidence type="ECO:0000256" key="6">
    <source>
        <dbReference type="SAM" id="Phobius"/>
    </source>
</evidence>
<comment type="subcellular location">
    <subcellularLocation>
        <location evidence="1">Membrane</location>
        <topology evidence="1">Multi-pass membrane protein</topology>
    </subcellularLocation>
</comment>
<feature type="transmembrane region" description="Helical" evidence="6">
    <location>
        <begin position="442"/>
        <end position="460"/>
    </location>
</feature>
<dbReference type="PANTHER" id="PTHR31566">
    <property type="entry name" value="CYTOCHROME C BIOGENESIS PROTEIN CCS1, CHLOROPLASTIC"/>
    <property type="match status" value="1"/>
</dbReference>
<dbReference type="AlphaFoldDB" id="A0A6J7TUY4"/>
<accession>A0A6J7TUY4</accession>
<evidence type="ECO:0000256" key="2">
    <source>
        <dbReference type="ARBA" id="ARBA00022692"/>
    </source>
</evidence>
<dbReference type="EMBL" id="CAFBQS010000001">
    <property type="protein sequence ID" value="CAB5057265.1"/>
    <property type="molecule type" value="Genomic_DNA"/>
</dbReference>
<organism evidence="8">
    <name type="scientific">freshwater metagenome</name>
    <dbReference type="NCBI Taxonomy" id="449393"/>
    <lineage>
        <taxon>unclassified sequences</taxon>
        <taxon>metagenomes</taxon>
        <taxon>ecological metagenomes</taxon>
    </lineage>
</organism>
<dbReference type="GO" id="GO:0017004">
    <property type="term" value="P:cytochrome complex assembly"/>
    <property type="evidence" value="ECO:0007669"/>
    <property type="project" value="UniProtKB-KW"/>
</dbReference>
<evidence type="ECO:0000256" key="5">
    <source>
        <dbReference type="ARBA" id="ARBA00023136"/>
    </source>
</evidence>
<feature type="transmembrane region" description="Helical" evidence="6">
    <location>
        <begin position="174"/>
        <end position="195"/>
    </location>
</feature>
<dbReference type="InterPro" id="IPR007816">
    <property type="entry name" value="ResB-like_domain"/>
</dbReference>
<evidence type="ECO:0000259" key="7">
    <source>
        <dbReference type="Pfam" id="PF05140"/>
    </source>
</evidence>
<dbReference type="InterPro" id="IPR023494">
    <property type="entry name" value="Cyt_c_bgen_Ccs1/CcsB/ResB"/>
</dbReference>
<dbReference type="PANTHER" id="PTHR31566:SF0">
    <property type="entry name" value="CYTOCHROME C BIOGENESIS PROTEIN CCS1, CHLOROPLASTIC"/>
    <property type="match status" value="1"/>
</dbReference>
<evidence type="ECO:0000256" key="3">
    <source>
        <dbReference type="ARBA" id="ARBA00022748"/>
    </source>
</evidence>
<feature type="transmembrane region" description="Helical" evidence="6">
    <location>
        <begin position="29"/>
        <end position="46"/>
    </location>
</feature>
<dbReference type="Pfam" id="PF05140">
    <property type="entry name" value="ResB"/>
    <property type="match status" value="1"/>
</dbReference>
<reference evidence="8" key="1">
    <citation type="submission" date="2020-05" db="EMBL/GenBank/DDBJ databases">
        <authorList>
            <person name="Chiriac C."/>
            <person name="Salcher M."/>
            <person name="Ghai R."/>
            <person name="Kavagutti S V."/>
        </authorList>
    </citation>
    <scope>NUCLEOTIDE SEQUENCE</scope>
</reference>
<evidence type="ECO:0000256" key="4">
    <source>
        <dbReference type="ARBA" id="ARBA00022989"/>
    </source>
</evidence>
<evidence type="ECO:0000256" key="1">
    <source>
        <dbReference type="ARBA" id="ARBA00004141"/>
    </source>
</evidence>
<evidence type="ECO:0000313" key="8">
    <source>
        <dbReference type="EMBL" id="CAB5057265.1"/>
    </source>
</evidence>
<protein>
    <submittedName>
        <fullName evidence="8">Unannotated protein</fullName>
    </submittedName>
</protein>
<keyword evidence="4 6" id="KW-1133">Transmembrane helix</keyword>
<sequence length="512" mass="56280">MSYEIKTPELGTVGLLRWLWRQLTSMRTALILLLLLGVASIPGSIIPQRNQDPTRVQQYFVDNPTLAKVFDNFSLFNLYSSTWFSAIYLLLFISLIGCVLPRTWEHFKNISALPPLTPKNLIRLEEFRKFESNKSAEEILGIARSHFKKRRYRIRDCEASVAFEKGFIRESGNLLFHLSLIGILIGVSAGALGGMRGSAIVNEGESFTNVATSYDSLSAGRFFRLSDFPPVTLKVVKFTAAYDPITNAPRDYSLIVDITESGKSNSRRVEVKVNKPLTFGSTRIYLQANGFSPKVTVRDKSENIVLSGAIPFLPQDGNLTSIGAIKVPDITPTQLGIVGSFLPTAERDKIRGGFSSYPEALNPRLLMAAWLGDLGLDTGVPQSVYRINTAKMERVGLKSLAPGEVWEIPGSAGISESVGSITFDGVSQWVNLQIVRDPGKPFALLGAIFALLGLLISLFARRRRIWIRTVIGENTSNSGVVVEIAGLSRSPGLAQEIDALVKVLTEKKGNNE</sequence>
<feature type="transmembrane region" description="Helical" evidence="6">
    <location>
        <begin position="82"/>
        <end position="100"/>
    </location>
</feature>
<feature type="domain" description="ResB-like" evidence="7">
    <location>
        <begin position="26"/>
        <end position="490"/>
    </location>
</feature>
<dbReference type="GO" id="GO:0016020">
    <property type="term" value="C:membrane"/>
    <property type="evidence" value="ECO:0007669"/>
    <property type="project" value="UniProtKB-SubCell"/>
</dbReference>
<gene>
    <name evidence="8" type="ORF">UFOPK4366_00007</name>
</gene>